<protein>
    <recommendedName>
        <fullName evidence="3">F-box domain-containing protein</fullName>
    </recommendedName>
</protein>
<dbReference type="InParanoid" id="S2J7W4"/>
<sequence length="177" mass="20618">METFKGSVDGTFFFRVMYSLREITLNFRGIYHDPVPKWKTLQRLQQITQLEALTFNSYVHDVQGAEAILKDCGRLQHLTVHLAVEHLSSDEANINEWIETNTQQCEALKTLRVRVDMTYNPNLIDYLMYKYPSIESIVVEKVNIIEPWGTYPITPMSIHSIKSVLDKIDKVFSYTLK</sequence>
<evidence type="ECO:0000313" key="1">
    <source>
        <dbReference type="EMBL" id="EPB84417.1"/>
    </source>
</evidence>
<proteinExistence type="predicted"/>
<gene>
    <name evidence="1" type="ORF">HMPREF1544_08854</name>
</gene>
<dbReference type="OrthoDB" id="2276664at2759"/>
<dbReference type="Proteomes" id="UP000014254">
    <property type="component" value="Unassembled WGS sequence"/>
</dbReference>
<organism evidence="1 2">
    <name type="scientific">Mucor circinelloides f. circinelloides (strain 1006PhL)</name>
    <name type="common">Mucormycosis agent</name>
    <name type="synonym">Calyptromyces circinelloides</name>
    <dbReference type="NCBI Taxonomy" id="1220926"/>
    <lineage>
        <taxon>Eukaryota</taxon>
        <taxon>Fungi</taxon>
        <taxon>Fungi incertae sedis</taxon>
        <taxon>Mucoromycota</taxon>
        <taxon>Mucoromycotina</taxon>
        <taxon>Mucoromycetes</taxon>
        <taxon>Mucorales</taxon>
        <taxon>Mucorineae</taxon>
        <taxon>Mucoraceae</taxon>
        <taxon>Mucor</taxon>
    </lineage>
</organism>
<evidence type="ECO:0000313" key="2">
    <source>
        <dbReference type="Proteomes" id="UP000014254"/>
    </source>
</evidence>
<dbReference type="VEuPathDB" id="FungiDB:HMPREF1544_08854"/>
<accession>S2J7W4</accession>
<evidence type="ECO:0008006" key="3">
    <source>
        <dbReference type="Google" id="ProtNLM"/>
    </source>
</evidence>
<keyword evidence="2" id="KW-1185">Reference proteome</keyword>
<dbReference type="EMBL" id="KE124040">
    <property type="protein sequence ID" value="EPB84417.1"/>
    <property type="molecule type" value="Genomic_DNA"/>
</dbReference>
<name>S2J7W4_MUCC1</name>
<reference evidence="2" key="1">
    <citation type="submission" date="2013-05" db="EMBL/GenBank/DDBJ databases">
        <title>The Genome sequence of Mucor circinelloides f. circinelloides 1006PhL.</title>
        <authorList>
            <consortium name="The Broad Institute Genomics Platform"/>
            <person name="Cuomo C."/>
            <person name="Earl A."/>
            <person name="Findley K."/>
            <person name="Lee S.C."/>
            <person name="Walker B."/>
            <person name="Young S."/>
            <person name="Zeng Q."/>
            <person name="Gargeya S."/>
            <person name="Fitzgerald M."/>
            <person name="Haas B."/>
            <person name="Abouelleil A."/>
            <person name="Allen A.W."/>
            <person name="Alvarado L."/>
            <person name="Arachchi H.M."/>
            <person name="Berlin A.M."/>
            <person name="Chapman S.B."/>
            <person name="Gainer-Dewar J."/>
            <person name="Goldberg J."/>
            <person name="Griggs A."/>
            <person name="Gujja S."/>
            <person name="Hansen M."/>
            <person name="Howarth C."/>
            <person name="Imamovic A."/>
            <person name="Ireland A."/>
            <person name="Larimer J."/>
            <person name="McCowan C."/>
            <person name="Murphy C."/>
            <person name="Pearson M."/>
            <person name="Poon T.W."/>
            <person name="Priest M."/>
            <person name="Roberts A."/>
            <person name="Saif S."/>
            <person name="Shea T."/>
            <person name="Sisk P."/>
            <person name="Sykes S."/>
            <person name="Wortman J."/>
            <person name="Nusbaum C."/>
            <person name="Birren B."/>
        </authorList>
    </citation>
    <scope>NUCLEOTIDE SEQUENCE [LARGE SCALE GENOMIC DNA]</scope>
    <source>
        <strain evidence="2">1006PhL</strain>
    </source>
</reference>
<dbReference type="AlphaFoldDB" id="S2J7W4"/>